<accession>A0A0D6JIN5</accession>
<dbReference type="KEGG" id="fiy:BN1229_v1_3297"/>
<protein>
    <submittedName>
        <fullName evidence="1">Uncharacterized protein</fullName>
    </submittedName>
</protein>
<dbReference type="Proteomes" id="UP000033187">
    <property type="component" value="Chromosome 1"/>
</dbReference>
<evidence type="ECO:0000313" key="1">
    <source>
        <dbReference type="EMBL" id="CPR21864.1"/>
    </source>
</evidence>
<proteinExistence type="predicted"/>
<dbReference type="EMBL" id="LN829119">
    <property type="protein sequence ID" value="CPR21864.1"/>
    <property type="molecule type" value="Genomic_DNA"/>
</dbReference>
<gene>
    <name evidence="1" type="ORF">YBN1229_v1_3297</name>
</gene>
<name>A0A0D6JIN5_9HYPH</name>
<keyword evidence="2" id="KW-1185">Reference proteome</keyword>
<evidence type="ECO:0000313" key="2">
    <source>
        <dbReference type="Proteomes" id="UP000033187"/>
    </source>
</evidence>
<reference evidence="2" key="1">
    <citation type="submission" date="2015-02" db="EMBL/GenBank/DDBJ databases">
        <authorList>
            <person name="Chooi Y.-H."/>
        </authorList>
    </citation>
    <scope>NUCLEOTIDE SEQUENCE [LARGE SCALE GENOMIC DNA]</scope>
    <source>
        <strain evidence="2">strain Y</strain>
    </source>
</reference>
<sequence>MVGLQPGVQITPLLLKLLVDLWKDATCVRAAWVISDVNASADLDEAPLIDVLESPRHAANQVPNTAPIGRR</sequence>
<dbReference type="KEGG" id="fil:BN1229_v1_2620"/>
<dbReference type="AlphaFoldDB" id="A0A0D6JIN5"/>
<organism evidence="1 2">
    <name type="scientific">Candidatus Filomicrobium marinum</name>
    <dbReference type="NCBI Taxonomy" id="1608628"/>
    <lineage>
        <taxon>Bacteria</taxon>
        <taxon>Pseudomonadati</taxon>
        <taxon>Pseudomonadota</taxon>
        <taxon>Alphaproteobacteria</taxon>
        <taxon>Hyphomicrobiales</taxon>
        <taxon>Hyphomicrobiaceae</taxon>
        <taxon>Filomicrobium</taxon>
    </lineage>
</organism>